<comment type="subcellular location">
    <subcellularLocation>
        <location evidence="4">Cellular thylakoid lumen</location>
    </subcellularLocation>
    <text evidence="4">Associated with a PSII precusor complex on the lumenal side of the thylakoid membrane.</text>
</comment>
<keyword evidence="2 4" id="KW-0732">Signal</keyword>
<dbReference type="PANTHER" id="PTHR47199:SF2">
    <property type="entry name" value="PHOTOSYSTEM II STABILITY_ASSEMBLY FACTOR HCF136, CHLOROPLASTIC"/>
    <property type="match status" value="1"/>
</dbReference>
<comment type="domain">
    <text evidence="4">A 7-bladed beta-propeller torus, about 55 by 55 Angstroms, with a depth of about 25 Angstroms and a central pore.</text>
</comment>
<dbReference type="Gene3D" id="2.130.10.10">
    <property type="entry name" value="YVTN repeat-like/Quinoprotein amine dehydrogenase"/>
    <property type="match status" value="2"/>
</dbReference>
<keyword evidence="8" id="KW-1185">Reference proteome</keyword>
<keyword evidence="1 4" id="KW-0602">Photosynthesis</keyword>
<dbReference type="AlphaFoldDB" id="A0A926Z8A6"/>
<comment type="caution">
    <text evidence="7">The sequence shown here is derived from an EMBL/GenBank/DDBJ whole genome shotgun (WGS) entry which is preliminary data.</text>
</comment>
<reference evidence="7" key="2">
    <citation type="submission" date="2020-08" db="EMBL/GenBank/DDBJ databases">
        <authorList>
            <person name="Chen M."/>
            <person name="Teng W."/>
            <person name="Zhao L."/>
            <person name="Hu C."/>
            <person name="Zhou Y."/>
            <person name="Han B."/>
            <person name="Song L."/>
            <person name="Shu W."/>
        </authorList>
    </citation>
    <scope>NUCLEOTIDE SEQUENCE</scope>
    <source>
        <strain evidence="7">FACHB-1277</strain>
    </source>
</reference>
<gene>
    <name evidence="4" type="primary">ycf48</name>
    <name evidence="7" type="ORF">H6F44_12115</name>
</gene>
<dbReference type="InterPro" id="IPR016705">
    <property type="entry name" value="Ycf48/Hcf136"/>
</dbReference>
<dbReference type="InterPro" id="IPR028203">
    <property type="entry name" value="PSII_CF48-like_dom"/>
</dbReference>
<dbReference type="SUPFAM" id="SSF110296">
    <property type="entry name" value="Oligoxyloglucan reducing end-specific cellobiohydrolase"/>
    <property type="match status" value="1"/>
</dbReference>
<evidence type="ECO:0000256" key="5">
    <source>
        <dbReference type="PIRNR" id="PIRNR017875"/>
    </source>
</evidence>
<keyword evidence="3 4" id="KW-0604">Photosystem II</keyword>
<evidence type="ECO:0000313" key="8">
    <source>
        <dbReference type="Proteomes" id="UP000631421"/>
    </source>
</evidence>
<dbReference type="GO" id="GO:0009523">
    <property type="term" value="C:photosystem II"/>
    <property type="evidence" value="ECO:0007669"/>
    <property type="project" value="UniProtKB-KW"/>
</dbReference>
<name>A0A926Z8A6_9CYAN</name>
<protein>
    <recommendedName>
        <fullName evidence="4 5">Photosystem II assembly protein Ycf48</fullName>
    </recommendedName>
</protein>
<dbReference type="Pfam" id="PF14870">
    <property type="entry name" value="PSII_BNR"/>
    <property type="match status" value="1"/>
</dbReference>
<dbReference type="GO" id="GO:0031979">
    <property type="term" value="C:plasma membrane-derived thylakoid lumen"/>
    <property type="evidence" value="ECO:0007669"/>
    <property type="project" value="UniProtKB-SubCell"/>
</dbReference>
<organism evidence="7 8">
    <name type="scientific">Pseudanabaena cinerea FACHB-1277</name>
    <dbReference type="NCBI Taxonomy" id="2949581"/>
    <lineage>
        <taxon>Bacteria</taxon>
        <taxon>Bacillati</taxon>
        <taxon>Cyanobacteriota</taxon>
        <taxon>Cyanophyceae</taxon>
        <taxon>Pseudanabaenales</taxon>
        <taxon>Pseudanabaenaceae</taxon>
        <taxon>Pseudanabaena</taxon>
        <taxon>Pseudanabaena cinerea</taxon>
    </lineage>
</organism>
<feature type="domain" description="Photosynthesis system II assembly factor Ycf48/Hcf136-like" evidence="6">
    <location>
        <begin position="55"/>
        <end position="350"/>
    </location>
</feature>
<comment type="function">
    <text evidence="4">A factor required for optimal assembly of photosystem II (PSII), acting in the early stages of PSII assembly. Also plays a role in replacement of photodamaged D1 (psbA). Assists YidC in synthesis of chlorophyll-binding proteins.</text>
</comment>
<dbReference type="PIRSF" id="PIRSF017875">
    <property type="entry name" value="PSII_HCF136"/>
    <property type="match status" value="1"/>
</dbReference>
<dbReference type="InterPro" id="IPR015943">
    <property type="entry name" value="WD40/YVTN_repeat-like_dom_sf"/>
</dbReference>
<dbReference type="RefSeq" id="WP_190351223.1">
    <property type="nucleotide sequence ID" value="NZ_JACJPY010000035.1"/>
</dbReference>
<comment type="similarity">
    <text evidence="4 5">Belongs to the Ycf48 family.</text>
</comment>
<dbReference type="GO" id="GO:0015979">
    <property type="term" value="P:photosynthesis"/>
    <property type="evidence" value="ECO:0007669"/>
    <property type="project" value="UniProtKB-KW"/>
</dbReference>
<evidence type="ECO:0000256" key="4">
    <source>
        <dbReference type="HAMAP-Rule" id="MF_01348"/>
    </source>
</evidence>
<evidence type="ECO:0000256" key="2">
    <source>
        <dbReference type="ARBA" id="ARBA00022729"/>
    </source>
</evidence>
<accession>A0A926Z8A6</accession>
<dbReference type="NCBIfam" id="NF010237">
    <property type="entry name" value="PRK13684.1"/>
    <property type="match status" value="1"/>
</dbReference>
<sequence>MPKNIKYLLNTQHNPIFPQKSHQSLGKLLTSFFLSLLVLCSAWFGNIPQALASGGSWRKIELPVAITPLDLWFDKVNTNHGWLVGTEATLLESNDGGNSWEERKLDLGDGIYRFSSVSFYGQEGWITGQPALLLHTTDDGKSWSRIGLSSKLPGDPFAIVATGHNSAEMVTDLGAIYSTQDEGQNWRALVTQAVGNARNLNRSDDGRYVAISANGNFYSTWNPGDETWIQHNRNSSRRVQNMGYTPDNRLWMLNRGGQVQFSEVGDFETWGKKLTPKASGGFGLLDLKYQDDNNVWISGGGSRLIHSEDGGKTWTRDQSAANVGANLYRIYFFARDRGFVLGQNGTLLAYTPE</sequence>
<dbReference type="Proteomes" id="UP000631421">
    <property type="component" value="Unassembled WGS sequence"/>
</dbReference>
<proteinExistence type="inferred from homology"/>
<keyword evidence="4" id="KW-0793">Thylakoid</keyword>
<dbReference type="HAMAP" id="MF_01348">
    <property type="entry name" value="Ycf48"/>
    <property type="match status" value="1"/>
</dbReference>
<dbReference type="PANTHER" id="PTHR47199">
    <property type="entry name" value="PHOTOSYSTEM II STABILITY/ASSEMBLY FACTOR HCF136, CHLOROPLASTIC"/>
    <property type="match status" value="1"/>
</dbReference>
<evidence type="ECO:0000256" key="3">
    <source>
        <dbReference type="ARBA" id="ARBA00023276"/>
    </source>
</evidence>
<evidence type="ECO:0000259" key="6">
    <source>
        <dbReference type="Pfam" id="PF14870"/>
    </source>
</evidence>
<evidence type="ECO:0000313" key="7">
    <source>
        <dbReference type="EMBL" id="MBD2150859.1"/>
    </source>
</evidence>
<reference evidence="7" key="1">
    <citation type="journal article" date="2015" name="ISME J.">
        <title>Draft Genome Sequence of Streptomyces incarnatus NRRL8089, which Produces the Nucleoside Antibiotic Sinefungin.</title>
        <authorList>
            <person name="Oshima K."/>
            <person name="Hattori M."/>
            <person name="Shimizu H."/>
            <person name="Fukuda K."/>
            <person name="Nemoto M."/>
            <person name="Inagaki K."/>
            <person name="Tamura T."/>
        </authorList>
    </citation>
    <scope>NUCLEOTIDE SEQUENCE</scope>
    <source>
        <strain evidence="7">FACHB-1277</strain>
    </source>
</reference>
<dbReference type="EMBL" id="JACJPY010000035">
    <property type="protein sequence ID" value="MBD2150859.1"/>
    <property type="molecule type" value="Genomic_DNA"/>
</dbReference>
<evidence type="ECO:0000256" key="1">
    <source>
        <dbReference type="ARBA" id="ARBA00022531"/>
    </source>
</evidence>